<evidence type="ECO:0000256" key="1">
    <source>
        <dbReference type="ARBA" id="ARBA00022737"/>
    </source>
</evidence>
<dbReference type="GO" id="GO:0003755">
    <property type="term" value="F:peptidyl-prolyl cis-trans isomerase activity"/>
    <property type="evidence" value="ECO:0007669"/>
    <property type="project" value="UniProtKB-KW"/>
</dbReference>
<organism evidence="7 8">
    <name type="scientific">Magallana gigas</name>
    <name type="common">Pacific oyster</name>
    <name type="synonym">Crassostrea gigas</name>
    <dbReference type="NCBI Taxonomy" id="29159"/>
    <lineage>
        <taxon>Eukaryota</taxon>
        <taxon>Metazoa</taxon>
        <taxon>Spiralia</taxon>
        <taxon>Lophotrochozoa</taxon>
        <taxon>Mollusca</taxon>
        <taxon>Bivalvia</taxon>
        <taxon>Autobranchia</taxon>
        <taxon>Pteriomorphia</taxon>
        <taxon>Ostreida</taxon>
        <taxon>Ostreoidea</taxon>
        <taxon>Ostreidae</taxon>
        <taxon>Magallana</taxon>
    </lineage>
</organism>
<dbReference type="SMART" id="SM00028">
    <property type="entry name" value="TPR"/>
    <property type="match status" value="3"/>
</dbReference>
<dbReference type="Gene3D" id="1.25.40.10">
    <property type="entry name" value="Tetratricopeptide repeat domain"/>
    <property type="match status" value="1"/>
</dbReference>
<evidence type="ECO:0000256" key="4">
    <source>
        <dbReference type="PROSITE-ProRule" id="PRU00339"/>
    </source>
</evidence>
<feature type="compositionally biased region" description="Polar residues" evidence="5">
    <location>
        <begin position="141"/>
        <end position="151"/>
    </location>
</feature>
<evidence type="ECO:0000313" key="8">
    <source>
        <dbReference type="Proteomes" id="UP000005408"/>
    </source>
</evidence>
<keyword evidence="3" id="KW-0697">Rotamase</keyword>
<dbReference type="InterPro" id="IPR046357">
    <property type="entry name" value="PPIase_dom_sf"/>
</dbReference>
<dbReference type="PANTHER" id="PTHR46512">
    <property type="entry name" value="PEPTIDYLPROLYL ISOMERASE"/>
    <property type="match status" value="1"/>
</dbReference>
<dbReference type="GO" id="GO:0016020">
    <property type="term" value="C:membrane"/>
    <property type="evidence" value="ECO:0007669"/>
    <property type="project" value="TreeGrafter"/>
</dbReference>
<proteinExistence type="predicted"/>
<evidence type="ECO:0000256" key="5">
    <source>
        <dbReference type="SAM" id="MobiDB-lite"/>
    </source>
</evidence>
<evidence type="ECO:0000313" key="7">
    <source>
        <dbReference type="EnsemblMetazoa" id="G11819.8:cds"/>
    </source>
</evidence>
<keyword evidence="8" id="KW-1185">Reference proteome</keyword>
<reference evidence="7" key="1">
    <citation type="submission" date="2022-08" db="UniProtKB">
        <authorList>
            <consortium name="EnsemblMetazoa"/>
        </authorList>
    </citation>
    <scope>IDENTIFICATION</scope>
    <source>
        <strain evidence="7">05x7-T-G4-1.051#20</strain>
    </source>
</reference>
<dbReference type="PROSITE" id="PS50059">
    <property type="entry name" value="FKBP_PPIASE"/>
    <property type="match status" value="1"/>
</dbReference>
<comment type="catalytic activity">
    <reaction evidence="3">
        <text>[protein]-peptidylproline (omega=180) = [protein]-peptidylproline (omega=0)</text>
        <dbReference type="Rhea" id="RHEA:16237"/>
        <dbReference type="Rhea" id="RHEA-COMP:10747"/>
        <dbReference type="Rhea" id="RHEA-COMP:10748"/>
        <dbReference type="ChEBI" id="CHEBI:83833"/>
        <dbReference type="ChEBI" id="CHEBI:83834"/>
        <dbReference type="EC" id="5.2.1.8"/>
    </reaction>
</comment>
<dbReference type="GO" id="GO:0044183">
    <property type="term" value="F:protein folding chaperone"/>
    <property type="evidence" value="ECO:0007669"/>
    <property type="project" value="TreeGrafter"/>
</dbReference>
<accession>A0A8W8I0U9</accession>
<sequence length="504" mass="56190">MTFDIFTSCVNPKLKNGSLFSVDSIPSQESEKLETDGSFSEKSEYIQNGFNKDSNSYPAESSVTSEDNVNMNNSVHLNTTSLSEEISFSESGKNASDQNSESSDQNEDEMPPLIDNENVTNQSLMDQEKKSAMDEHENKSNPEPISVSMNPDNVKENDVKDECLSEINQEKTCTGEDAEKEEEEYLDILGNGSLKRKILRAAAKNAKRPISSDLVTIKVEGKLEDGTKVDVYDSLSFVLGDGDVIQAWDLAVALMEEGQVIELQTDARFAYGEKGRKPDIPPNSSIAYIIELVKKDYPMDYESMSAAEKLKYGENKRERGNFLFVREEFVSAINSYNKAVRILDPATCSDTAESLQKLLESRLKCYNNMAACQLKTDAYDAAIKSCRMVLDVQPDNVKALFRTGKGLAAKGETKEGLMYMRRAQKLDPDTKVINQEIMKLSKKLQAESQSEKDMYQKMLGQKPPAKTNKQSENSSSVWKWTSVIGGVTIAIVAMGITAYRHLQH</sequence>
<keyword evidence="2 4" id="KW-0802">TPR repeat</keyword>
<name>A0A8W8I0U9_MAGGI</name>
<evidence type="ECO:0000259" key="6">
    <source>
        <dbReference type="PROSITE" id="PS50059"/>
    </source>
</evidence>
<dbReference type="GO" id="GO:0043066">
    <property type="term" value="P:negative regulation of apoptotic process"/>
    <property type="evidence" value="ECO:0007669"/>
    <property type="project" value="TreeGrafter"/>
</dbReference>
<keyword evidence="3" id="KW-0413">Isomerase</keyword>
<dbReference type="AlphaFoldDB" id="A0A8W8I0U9"/>
<dbReference type="EnsemblMetazoa" id="G11819.8">
    <property type="protein sequence ID" value="G11819.8:cds"/>
    <property type="gene ID" value="G11819"/>
</dbReference>
<dbReference type="SUPFAM" id="SSF48452">
    <property type="entry name" value="TPR-like"/>
    <property type="match status" value="1"/>
</dbReference>
<feature type="repeat" description="TPR" evidence="4">
    <location>
        <begin position="397"/>
        <end position="430"/>
    </location>
</feature>
<dbReference type="Pfam" id="PF00254">
    <property type="entry name" value="FKBP_C"/>
    <property type="match status" value="1"/>
</dbReference>
<dbReference type="PANTHER" id="PTHR46512:SF1">
    <property type="entry name" value="PEPTIDYLPROLYL ISOMERASE"/>
    <property type="match status" value="1"/>
</dbReference>
<dbReference type="InterPro" id="IPR011990">
    <property type="entry name" value="TPR-like_helical_dom_sf"/>
</dbReference>
<protein>
    <recommendedName>
        <fullName evidence="3">peptidylprolyl isomerase</fullName>
        <ecNumber evidence="3">5.2.1.8</ecNumber>
    </recommendedName>
</protein>
<evidence type="ECO:0000256" key="3">
    <source>
        <dbReference type="PROSITE-ProRule" id="PRU00277"/>
    </source>
</evidence>
<feature type="compositionally biased region" description="Polar residues" evidence="5">
    <location>
        <begin position="18"/>
        <end position="28"/>
    </location>
</feature>
<dbReference type="GO" id="GO:0005829">
    <property type="term" value="C:cytosol"/>
    <property type="evidence" value="ECO:0007669"/>
    <property type="project" value="TreeGrafter"/>
</dbReference>
<evidence type="ECO:0000256" key="2">
    <source>
        <dbReference type="ARBA" id="ARBA00022803"/>
    </source>
</evidence>
<feature type="domain" description="PPIase FKBP-type" evidence="6">
    <location>
        <begin position="212"/>
        <end position="296"/>
    </location>
</feature>
<feature type="compositionally biased region" description="Basic and acidic residues" evidence="5">
    <location>
        <begin position="29"/>
        <end position="44"/>
    </location>
</feature>
<feature type="compositionally biased region" description="Basic and acidic residues" evidence="5">
    <location>
        <begin position="126"/>
        <end position="140"/>
    </location>
</feature>
<dbReference type="GO" id="GO:0005740">
    <property type="term" value="C:mitochondrial envelope"/>
    <property type="evidence" value="ECO:0007669"/>
    <property type="project" value="TreeGrafter"/>
</dbReference>
<feature type="region of interest" description="Disordered" evidence="5">
    <location>
        <begin position="18"/>
        <end position="156"/>
    </location>
</feature>
<dbReference type="Proteomes" id="UP000005408">
    <property type="component" value="Unassembled WGS sequence"/>
</dbReference>
<keyword evidence="1" id="KW-0677">Repeat</keyword>
<dbReference type="EC" id="5.2.1.8" evidence="3"/>
<dbReference type="SUPFAM" id="SSF54534">
    <property type="entry name" value="FKBP-like"/>
    <property type="match status" value="1"/>
</dbReference>
<dbReference type="PROSITE" id="PS50005">
    <property type="entry name" value="TPR"/>
    <property type="match status" value="1"/>
</dbReference>
<dbReference type="InterPro" id="IPR019734">
    <property type="entry name" value="TPR_rpt"/>
</dbReference>
<dbReference type="Gene3D" id="3.10.50.40">
    <property type="match status" value="1"/>
</dbReference>
<feature type="compositionally biased region" description="Polar residues" evidence="5">
    <location>
        <begin position="45"/>
        <end position="103"/>
    </location>
</feature>
<dbReference type="GO" id="GO:0012505">
    <property type="term" value="C:endomembrane system"/>
    <property type="evidence" value="ECO:0007669"/>
    <property type="project" value="TreeGrafter"/>
</dbReference>
<dbReference type="InterPro" id="IPR001179">
    <property type="entry name" value="PPIase_FKBP_dom"/>
</dbReference>
<dbReference type="InterPro" id="IPR050754">
    <property type="entry name" value="FKBP4/5/8-like"/>
</dbReference>